<sequence>MAVSGLTTAASLWVVAAIGLTVGAGFFYCAITLTVLTVISLFLLNKWEKRFSAAKLMRELKLEIRPGSAGLQDVISELDRYGFQISQLIVDKQVASVNGSLLSVSICVKLKKTKRFVEVFSKLAEIEGIFRLETLT</sequence>
<dbReference type="EMBL" id="QTTN01000043">
    <property type="protein sequence ID" value="REE67321.1"/>
    <property type="molecule type" value="Genomic_DNA"/>
</dbReference>
<keyword evidence="6 7" id="KW-0472">Membrane</keyword>
<evidence type="ECO:0000256" key="7">
    <source>
        <dbReference type="SAM" id="Phobius"/>
    </source>
</evidence>
<comment type="similarity">
    <text evidence="2">Belongs to the MgtC/SapB family.</text>
</comment>
<dbReference type="GO" id="GO:0005886">
    <property type="term" value="C:plasma membrane"/>
    <property type="evidence" value="ECO:0007669"/>
    <property type="project" value="UniProtKB-SubCell"/>
</dbReference>
<dbReference type="Pfam" id="PF02308">
    <property type="entry name" value="MgtC"/>
    <property type="match status" value="1"/>
</dbReference>
<comment type="caution">
    <text evidence="9">The sequence shown here is derived from an EMBL/GenBank/DDBJ whole genome shotgun (WGS) entry which is preliminary data.</text>
</comment>
<dbReference type="InterPro" id="IPR003416">
    <property type="entry name" value="MgtC/SapB/SrpB/YhiD_fam"/>
</dbReference>
<keyword evidence="3" id="KW-1003">Cell membrane</keyword>
<evidence type="ECO:0000259" key="8">
    <source>
        <dbReference type="Pfam" id="PF02308"/>
    </source>
</evidence>
<gene>
    <name evidence="9" type="ORF">A8990_14326</name>
</gene>
<feature type="transmembrane region" description="Helical" evidence="7">
    <location>
        <begin position="12"/>
        <end position="44"/>
    </location>
</feature>
<comment type="subcellular location">
    <subcellularLocation>
        <location evidence="1">Cell membrane</location>
        <topology evidence="1">Multi-pass membrane protein</topology>
    </subcellularLocation>
</comment>
<evidence type="ECO:0000256" key="4">
    <source>
        <dbReference type="ARBA" id="ARBA00022692"/>
    </source>
</evidence>
<evidence type="ECO:0000313" key="10">
    <source>
        <dbReference type="Proteomes" id="UP000256304"/>
    </source>
</evidence>
<feature type="domain" description="MgtC/SapB/SrpB/YhiD N-terminal" evidence="8">
    <location>
        <begin position="3"/>
        <end position="49"/>
    </location>
</feature>
<evidence type="ECO:0000256" key="3">
    <source>
        <dbReference type="ARBA" id="ARBA00022475"/>
    </source>
</evidence>
<evidence type="ECO:0000256" key="6">
    <source>
        <dbReference type="ARBA" id="ARBA00023136"/>
    </source>
</evidence>
<dbReference type="PANTHER" id="PTHR33778:SF1">
    <property type="entry name" value="MAGNESIUM TRANSPORTER YHID-RELATED"/>
    <property type="match status" value="1"/>
</dbReference>
<evidence type="ECO:0000256" key="1">
    <source>
        <dbReference type="ARBA" id="ARBA00004651"/>
    </source>
</evidence>
<keyword evidence="10" id="KW-1185">Reference proteome</keyword>
<dbReference type="InterPro" id="IPR049177">
    <property type="entry name" value="MgtC_SapB_SrpB_YhiD_N"/>
</dbReference>
<name>A0A3D9QU77_9BACL</name>
<accession>A0A3D9QU77</accession>
<keyword evidence="5 7" id="KW-1133">Transmembrane helix</keyword>
<evidence type="ECO:0000256" key="5">
    <source>
        <dbReference type="ARBA" id="ARBA00022989"/>
    </source>
</evidence>
<proteinExistence type="inferred from homology"/>
<organism evidence="9 10">
    <name type="scientific">Paenibacillus taihuensis</name>
    <dbReference type="NCBI Taxonomy" id="1156355"/>
    <lineage>
        <taxon>Bacteria</taxon>
        <taxon>Bacillati</taxon>
        <taxon>Bacillota</taxon>
        <taxon>Bacilli</taxon>
        <taxon>Bacillales</taxon>
        <taxon>Paenibacillaceae</taxon>
        <taxon>Paenibacillus</taxon>
    </lineage>
</organism>
<protein>
    <submittedName>
        <fullName evidence="9">Putative Mg2+ transporter-C (MgtC) family protein</fullName>
    </submittedName>
</protein>
<evidence type="ECO:0000313" key="9">
    <source>
        <dbReference type="EMBL" id="REE67321.1"/>
    </source>
</evidence>
<evidence type="ECO:0000256" key="2">
    <source>
        <dbReference type="ARBA" id="ARBA00009298"/>
    </source>
</evidence>
<reference evidence="9 10" key="1">
    <citation type="submission" date="2018-08" db="EMBL/GenBank/DDBJ databases">
        <title>Genomic Encyclopedia of Type Strains, Phase III (KMG-III): the genomes of soil and plant-associated and newly described type strains.</title>
        <authorList>
            <person name="Whitman W."/>
        </authorList>
    </citation>
    <scope>NUCLEOTIDE SEQUENCE [LARGE SCALE GENOMIC DNA]</scope>
    <source>
        <strain evidence="9 10">CGMCC 1.10966</strain>
    </source>
</reference>
<dbReference type="PANTHER" id="PTHR33778">
    <property type="entry name" value="PROTEIN MGTC"/>
    <property type="match status" value="1"/>
</dbReference>
<dbReference type="AlphaFoldDB" id="A0A3D9QU77"/>
<dbReference type="Proteomes" id="UP000256304">
    <property type="component" value="Unassembled WGS sequence"/>
</dbReference>
<keyword evidence="4 7" id="KW-0812">Transmembrane</keyword>